<evidence type="ECO:0000256" key="2">
    <source>
        <dbReference type="SAM" id="Phobius"/>
    </source>
</evidence>
<reference evidence="3" key="1">
    <citation type="submission" date="2018-01" db="EMBL/GenBank/DDBJ databases">
        <title>An insight into the sialome of Amazonian anophelines.</title>
        <authorList>
            <person name="Ribeiro J.M."/>
            <person name="Scarpassa V."/>
            <person name="Calvo E."/>
        </authorList>
    </citation>
    <scope>NUCLEOTIDE SEQUENCE</scope>
</reference>
<keyword evidence="2" id="KW-0472">Membrane</keyword>
<feature type="transmembrane region" description="Helical" evidence="2">
    <location>
        <begin position="16"/>
        <end position="37"/>
    </location>
</feature>
<evidence type="ECO:0000313" key="3">
    <source>
        <dbReference type="EMBL" id="MBW77888.1"/>
    </source>
</evidence>
<feature type="compositionally biased region" description="Basic residues" evidence="1">
    <location>
        <begin position="82"/>
        <end position="92"/>
    </location>
</feature>
<protein>
    <submittedName>
        <fullName evidence="3">Uncharacterized protein</fullName>
    </submittedName>
</protein>
<keyword evidence="2" id="KW-0812">Transmembrane</keyword>
<keyword evidence="2" id="KW-1133">Transmembrane helix</keyword>
<dbReference type="AlphaFoldDB" id="A0A2M4DL92"/>
<accession>A0A2M4DL92</accession>
<evidence type="ECO:0000256" key="1">
    <source>
        <dbReference type="SAM" id="MobiDB-lite"/>
    </source>
</evidence>
<organism evidence="3">
    <name type="scientific">Anopheles darlingi</name>
    <name type="common">Mosquito</name>
    <dbReference type="NCBI Taxonomy" id="43151"/>
    <lineage>
        <taxon>Eukaryota</taxon>
        <taxon>Metazoa</taxon>
        <taxon>Ecdysozoa</taxon>
        <taxon>Arthropoda</taxon>
        <taxon>Hexapoda</taxon>
        <taxon>Insecta</taxon>
        <taxon>Pterygota</taxon>
        <taxon>Neoptera</taxon>
        <taxon>Endopterygota</taxon>
        <taxon>Diptera</taxon>
        <taxon>Nematocera</taxon>
        <taxon>Culicoidea</taxon>
        <taxon>Culicidae</taxon>
        <taxon>Anophelinae</taxon>
        <taxon>Anopheles</taxon>
    </lineage>
</organism>
<dbReference type="EMBL" id="GGFL01013710">
    <property type="protein sequence ID" value="MBW77888.1"/>
    <property type="molecule type" value="Transcribed_RNA"/>
</dbReference>
<name>A0A2M4DL92_ANODA</name>
<proteinExistence type="predicted"/>
<feature type="region of interest" description="Disordered" evidence="1">
    <location>
        <begin position="69"/>
        <end position="92"/>
    </location>
</feature>
<sequence>MWSSRMGGTGDLFDLYPFYVVFLFFFFGPIAFAYLPCGPLPGREAKQHIGETRRTAGSLDRFATFSLATPPTLPCTTPSRGHSSKRKMRDIK</sequence>